<accession>A0A846WHI4</accession>
<dbReference type="RefSeq" id="WP_006369208.1">
    <property type="nucleotide sequence ID" value="NZ_JAAXPC010000002.1"/>
</dbReference>
<feature type="transmembrane region" description="Helical" evidence="2">
    <location>
        <begin position="130"/>
        <end position="148"/>
    </location>
</feature>
<dbReference type="PANTHER" id="PTHR40761">
    <property type="entry name" value="CONSERVED INTEGRAL MEMBRANE ALANINE VALINE AND LEUCINE RICH PROTEIN-RELATED"/>
    <property type="match status" value="1"/>
</dbReference>
<evidence type="ECO:0000256" key="2">
    <source>
        <dbReference type="SAM" id="Phobius"/>
    </source>
</evidence>
<comment type="caution">
    <text evidence="3">The sequence shown here is derived from an EMBL/GenBank/DDBJ whole genome shotgun (WGS) entry which is preliminary data.</text>
</comment>
<organism evidence="3 4">
    <name type="scientific">Gordonia polyisoprenivorans</name>
    <dbReference type="NCBI Taxonomy" id="84595"/>
    <lineage>
        <taxon>Bacteria</taxon>
        <taxon>Bacillati</taxon>
        <taxon>Actinomycetota</taxon>
        <taxon>Actinomycetes</taxon>
        <taxon>Mycobacteriales</taxon>
        <taxon>Gordoniaceae</taxon>
        <taxon>Gordonia</taxon>
    </lineage>
</organism>
<feature type="transmembrane region" description="Helical" evidence="2">
    <location>
        <begin position="222"/>
        <end position="241"/>
    </location>
</feature>
<feature type="transmembrane region" description="Helical" evidence="2">
    <location>
        <begin position="160"/>
        <end position="177"/>
    </location>
</feature>
<feature type="compositionally biased region" description="Low complexity" evidence="1">
    <location>
        <begin position="39"/>
        <end position="55"/>
    </location>
</feature>
<keyword evidence="2" id="KW-0472">Membrane</keyword>
<dbReference type="AlphaFoldDB" id="A0A846WHI4"/>
<dbReference type="SUPFAM" id="SSF103481">
    <property type="entry name" value="Multidrug resistance efflux transporter EmrE"/>
    <property type="match status" value="1"/>
</dbReference>
<dbReference type="PANTHER" id="PTHR40761:SF1">
    <property type="entry name" value="CONSERVED INTEGRAL MEMBRANE ALANINE VALINE AND LEUCINE RICH PROTEIN-RELATED"/>
    <property type="match status" value="1"/>
</dbReference>
<dbReference type="InterPro" id="IPR037185">
    <property type="entry name" value="EmrE-like"/>
</dbReference>
<feature type="transmembrane region" description="Helical" evidence="2">
    <location>
        <begin position="6"/>
        <end position="28"/>
    </location>
</feature>
<feature type="transmembrane region" description="Helical" evidence="2">
    <location>
        <begin position="248"/>
        <end position="270"/>
    </location>
</feature>
<feature type="transmembrane region" description="Helical" evidence="2">
    <location>
        <begin position="74"/>
        <end position="94"/>
    </location>
</feature>
<sequence length="341" mass="35289">MMPGVIAAVIGSVAFALAAVLQSMAAEWTARREAAEQRAAAPANAGGTATATTTKAAKRAHPSLRSTARTMIKWPFLLGLFFDVIGFGATILSARLIPLFLSQSIIAARLVVTAVLAMVILHVSLRTRDWIAGTVVIAALVLLAVGAGPEGTRNEQWMHWATLVATFLLFGLGLVLMRVLHKHIASATGLVAGAMFGVMAVASRVLHGLSPFSATHLLTDPALYGLAFSGILGFYLFTVALQTGSVNGAAAALVVGETVIPGAIGILLLGDTITNGWEIPTTIAFIAAVIGGVIVSSSSAVQAVEHAEAAAYHHEHRPRPLESATPRTALESGSDHGTGKD</sequence>
<feature type="transmembrane region" description="Helical" evidence="2">
    <location>
        <begin position="184"/>
        <end position="202"/>
    </location>
</feature>
<reference evidence="3 4" key="1">
    <citation type="submission" date="2020-04" db="EMBL/GenBank/DDBJ databases">
        <title>MicrobeNet Type strains.</title>
        <authorList>
            <person name="Nicholson A.C."/>
        </authorList>
    </citation>
    <scope>NUCLEOTIDE SEQUENCE [LARGE SCALE GENOMIC DNA]</scope>
    <source>
        <strain evidence="3 4">ATCC BAA-14</strain>
    </source>
</reference>
<evidence type="ECO:0000256" key="1">
    <source>
        <dbReference type="SAM" id="MobiDB-lite"/>
    </source>
</evidence>
<feature type="transmembrane region" description="Helical" evidence="2">
    <location>
        <begin position="282"/>
        <end position="304"/>
    </location>
</feature>
<feature type="transmembrane region" description="Helical" evidence="2">
    <location>
        <begin position="100"/>
        <end position="123"/>
    </location>
</feature>
<protein>
    <submittedName>
        <fullName evidence="3">DMT family transporter</fullName>
    </submittedName>
</protein>
<feature type="region of interest" description="Disordered" evidence="1">
    <location>
        <begin position="312"/>
        <end position="341"/>
    </location>
</feature>
<keyword evidence="2" id="KW-0812">Transmembrane</keyword>
<feature type="region of interest" description="Disordered" evidence="1">
    <location>
        <begin position="39"/>
        <end position="62"/>
    </location>
</feature>
<evidence type="ECO:0000313" key="4">
    <source>
        <dbReference type="Proteomes" id="UP000563898"/>
    </source>
</evidence>
<dbReference type="Proteomes" id="UP000563898">
    <property type="component" value="Unassembled WGS sequence"/>
</dbReference>
<name>A0A846WHI4_9ACTN</name>
<gene>
    <name evidence="3" type="ORF">HGA05_04970</name>
</gene>
<proteinExistence type="predicted"/>
<dbReference type="EMBL" id="JAAXPC010000002">
    <property type="protein sequence ID" value="NKY00918.1"/>
    <property type="molecule type" value="Genomic_DNA"/>
</dbReference>
<keyword evidence="2" id="KW-1133">Transmembrane helix</keyword>
<evidence type="ECO:0000313" key="3">
    <source>
        <dbReference type="EMBL" id="NKY00918.1"/>
    </source>
</evidence>